<reference evidence="12 13" key="1">
    <citation type="submission" date="2024-02" db="EMBL/GenBank/DDBJ databases">
        <title>Discinaceae phylogenomics.</title>
        <authorList>
            <person name="Dirks A.C."/>
            <person name="James T.Y."/>
        </authorList>
    </citation>
    <scope>NUCLEOTIDE SEQUENCE [LARGE SCALE GENOMIC DNA]</scope>
    <source>
        <strain evidence="12 13">ACD0624</strain>
    </source>
</reference>
<evidence type="ECO:0000256" key="6">
    <source>
        <dbReference type="ARBA" id="ARBA00022840"/>
    </source>
</evidence>
<protein>
    <submittedName>
        <fullName evidence="12">Bifunctional endoribonuclease/protein kinase ire1</fullName>
        <ecNumber evidence="12">2.7.11.1</ecNumber>
    </submittedName>
</protein>
<dbReference type="InterPro" id="IPR000719">
    <property type="entry name" value="Prot_kinase_dom"/>
</dbReference>
<dbReference type="InterPro" id="IPR011047">
    <property type="entry name" value="Quinoprotein_ADH-like_sf"/>
</dbReference>
<dbReference type="InterPro" id="IPR011009">
    <property type="entry name" value="Kinase-like_dom_sf"/>
</dbReference>
<dbReference type="PANTHER" id="PTHR13954:SF6">
    <property type="entry name" value="NON-SPECIFIC SERINE_THREONINE PROTEIN KINASE"/>
    <property type="match status" value="1"/>
</dbReference>
<evidence type="ECO:0000259" key="10">
    <source>
        <dbReference type="PROSITE" id="PS50011"/>
    </source>
</evidence>
<evidence type="ECO:0000256" key="5">
    <source>
        <dbReference type="ARBA" id="ARBA00022741"/>
    </source>
</evidence>
<name>A0ABR3G6H6_9PEZI</name>
<feature type="domain" description="Protein kinase" evidence="10">
    <location>
        <begin position="655"/>
        <end position="959"/>
    </location>
</feature>
<dbReference type="SMART" id="SM00580">
    <property type="entry name" value="PUG"/>
    <property type="match status" value="1"/>
</dbReference>
<dbReference type="Pfam" id="PF06479">
    <property type="entry name" value="Ribonuc_2-5A"/>
    <property type="match status" value="1"/>
</dbReference>
<keyword evidence="7" id="KW-1133">Transmembrane helix</keyword>
<gene>
    <name evidence="12" type="primary">IRE1_2</name>
    <name evidence="12" type="ORF">Q9L58_009583</name>
</gene>
<dbReference type="Gene3D" id="1.10.510.10">
    <property type="entry name" value="Transferase(Phosphotransferase) domain 1"/>
    <property type="match status" value="1"/>
</dbReference>
<evidence type="ECO:0000256" key="1">
    <source>
        <dbReference type="ARBA" id="ARBA00004167"/>
    </source>
</evidence>
<feature type="region of interest" description="Disordered" evidence="8">
    <location>
        <begin position="579"/>
        <end position="615"/>
    </location>
</feature>
<dbReference type="InterPro" id="IPR045133">
    <property type="entry name" value="IRE1/2-like"/>
</dbReference>
<dbReference type="PANTHER" id="PTHR13954">
    <property type="entry name" value="IRE1-RELATED"/>
    <property type="match status" value="1"/>
</dbReference>
<evidence type="ECO:0000256" key="9">
    <source>
        <dbReference type="SAM" id="SignalP"/>
    </source>
</evidence>
<keyword evidence="5" id="KW-0547">Nucleotide-binding</keyword>
<keyword evidence="12" id="KW-0418">Kinase</keyword>
<evidence type="ECO:0000256" key="8">
    <source>
        <dbReference type="SAM" id="MobiDB-lite"/>
    </source>
</evidence>
<keyword evidence="13" id="KW-1185">Reference proteome</keyword>
<comment type="caution">
    <text evidence="12">The sequence shown here is derived from an EMBL/GenBank/DDBJ whole genome shotgun (WGS) entry which is preliminary data.</text>
</comment>
<proteinExistence type="predicted"/>
<comment type="subcellular location">
    <subcellularLocation>
        <location evidence="1">Membrane</location>
        <topology evidence="1">Single-pass membrane protein</topology>
    </subcellularLocation>
</comment>
<feature type="compositionally biased region" description="Polar residues" evidence="8">
    <location>
        <begin position="50"/>
        <end position="59"/>
    </location>
</feature>
<dbReference type="SMART" id="SM00220">
    <property type="entry name" value="S_TKc"/>
    <property type="match status" value="1"/>
</dbReference>
<feature type="compositionally biased region" description="Basic and acidic residues" evidence="8">
    <location>
        <begin position="606"/>
        <end position="615"/>
    </location>
</feature>
<evidence type="ECO:0000256" key="3">
    <source>
        <dbReference type="ARBA" id="ARBA00022692"/>
    </source>
</evidence>
<feature type="compositionally biased region" description="Basic residues" evidence="8">
    <location>
        <begin position="584"/>
        <end position="601"/>
    </location>
</feature>
<organism evidence="12 13">
    <name type="scientific">Discina gigas</name>
    <dbReference type="NCBI Taxonomy" id="1032678"/>
    <lineage>
        <taxon>Eukaryota</taxon>
        <taxon>Fungi</taxon>
        <taxon>Dikarya</taxon>
        <taxon>Ascomycota</taxon>
        <taxon>Pezizomycotina</taxon>
        <taxon>Pezizomycetes</taxon>
        <taxon>Pezizales</taxon>
        <taxon>Discinaceae</taxon>
        <taxon>Discina</taxon>
    </lineage>
</organism>
<evidence type="ECO:0000256" key="4">
    <source>
        <dbReference type="ARBA" id="ARBA00022729"/>
    </source>
</evidence>
<keyword evidence="2 12" id="KW-0808">Transferase</keyword>
<dbReference type="InterPro" id="IPR038357">
    <property type="entry name" value="KEN_sf"/>
</dbReference>
<evidence type="ECO:0000259" key="11">
    <source>
        <dbReference type="PROSITE" id="PS51392"/>
    </source>
</evidence>
<dbReference type="InterPro" id="IPR008271">
    <property type="entry name" value="Ser/Thr_kinase_AS"/>
</dbReference>
<feature type="signal peptide" evidence="9">
    <location>
        <begin position="1"/>
        <end position="27"/>
    </location>
</feature>
<feature type="region of interest" description="Disordered" evidence="8">
    <location>
        <begin position="32"/>
        <end position="78"/>
    </location>
</feature>
<dbReference type="Proteomes" id="UP001447188">
    <property type="component" value="Unassembled WGS sequence"/>
</dbReference>
<feature type="compositionally biased region" description="Basic and acidic residues" evidence="8">
    <location>
        <begin position="32"/>
        <end position="47"/>
    </location>
</feature>
<feature type="compositionally biased region" description="Basic and acidic residues" evidence="8">
    <location>
        <begin position="65"/>
        <end position="76"/>
    </location>
</feature>
<feature type="chain" id="PRO_5046342397" evidence="9">
    <location>
        <begin position="28"/>
        <end position="1106"/>
    </location>
</feature>
<evidence type="ECO:0000256" key="7">
    <source>
        <dbReference type="ARBA" id="ARBA00022989"/>
    </source>
</evidence>
<dbReference type="EMBL" id="JBBBZM010000236">
    <property type="protein sequence ID" value="KAL0631559.1"/>
    <property type="molecule type" value="Genomic_DNA"/>
</dbReference>
<dbReference type="GO" id="GO:0004674">
    <property type="term" value="F:protein serine/threonine kinase activity"/>
    <property type="evidence" value="ECO:0007669"/>
    <property type="project" value="UniProtKB-EC"/>
</dbReference>
<dbReference type="Gene3D" id="3.30.200.20">
    <property type="entry name" value="Phosphorylase Kinase, domain 1"/>
    <property type="match status" value="1"/>
</dbReference>
<keyword evidence="4 9" id="KW-0732">Signal</keyword>
<dbReference type="PROSITE" id="PS00108">
    <property type="entry name" value="PROTEIN_KINASE_ST"/>
    <property type="match status" value="1"/>
</dbReference>
<keyword evidence="6" id="KW-0067">ATP-binding</keyword>
<dbReference type="Gene3D" id="1.20.1440.180">
    <property type="entry name" value="KEN domain"/>
    <property type="match status" value="1"/>
</dbReference>
<dbReference type="InterPro" id="IPR010513">
    <property type="entry name" value="KEN_dom"/>
</dbReference>
<evidence type="ECO:0000313" key="13">
    <source>
        <dbReference type="Proteomes" id="UP001447188"/>
    </source>
</evidence>
<evidence type="ECO:0000256" key="2">
    <source>
        <dbReference type="ARBA" id="ARBA00022679"/>
    </source>
</evidence>
<feature type="region of interest" description="Disordered" evidence="8">
    <location>
        <begin position="845"/>
        <end position="865"/>
    </location>
</feature>
<dbReference type="SUPFAM" id="SSF56112">
    <property type="entry name" value="Protein kinase-like (PK-like)"/>
    <property type="match status" value="1"/>
</dbReference>
<dbReference type="PROSITE" id="PS51392">
    <property type="entry name" value="KEN"/>
    <property type="match status" value="1"/>
</dbReference>
<dbReference type="SUPFAM" id="SSF50998">
    <property type="entry name" value="Quinoprotein alcohol dehydrogenase-like"/>
    <property type="match status" value="1"/>
</dbReference>
<feature type="domain" description="KEN" evidence="11">
    <location>
        <begin position="962"/>
        <end position="1101"/>
    </location>
</feature>
<keyword evidence="3" id="KW-0812">Transmembrane</keyword>
<dbReference type="CDD" id="cd10422">
    <property type="entry name" value="RNase_Ire1"/>
    <property type="match status" value="1"/>
</dbReference>
<dbReference type="EC" id="2.7.11.1" evidence="12"/>
<evidence type="ECO:0000313" key="12">
    <source>
        <dbReference type="EMBL" id="KAL0631559.1"/>
    </source>
</evidence>
<keyword evidence="7" id="KW-0472">Membrane</keyword>
<accession>A0ABR3G6H6</accession>
<sequence length="1106" mass="123509">MRIFGIPNVPALTWGLLALFWIQLTIARRPNPEVKEPPQERKHDQRLPRITTQGASNQGINGGRGSEKDLRDHSGDHSSAFSAARELATYVPDATNALHRSRVGHIGSGVEHQRFIHDWEVEDYVLMSTVDGTLYATDRKLGVRRWEIFSSDPMVLTTSHRANVSNLPVEWIPDDNLIWIVEPTDGGQLFYFSPEIGLKRFGISVKGIVDNTPFSSDGSDKVYNGDKKTTTFAIDARSGKVQRVFSSSGLTVANNKKCKPNTGLEVEDLDDECDSIEKIILIGRTGLSDERRPKYQQDLSSPVTRIFDVVKSASRSAELNTASFVVLPQPIVASGGLPRDEMLTFVGLTDGGHYALSEASYPFVTHGAQQAAWYSKQIDWRYVSHRERQEVLVGTHSTKYGYQKSHTVPLLATSQNNVEKPAMSGDTSPPLPSSPSLGGSKLLGLAVSNPVDLSIVVLLFSVMFWVLRGPKKGISFGYPDTARSPGVRQDNVKEIIIPGDGVLEKHDTEVHVTQPEEVPNPAAPPVEEPVVTMEETQILAEEIAAEEAKVREVRFNPQLEEIKVEAEIPEVPEVVVPVAPPATPKKKKAHRGQRGGKKRSKGNSNPDKEEGDRIDRIVNDAKKVEQELPLQPDMTDRSSANDVETSLVSINGLDVYEDQILGRGSQGTTVCKGSFDGREVAVKRMLNDFVEIAEHEVKLLQQSDDHPNVIRYYCKQKGGKFLYIALELCKASLNDVMIDPQTFQELSEALDATEILYQIAAGVHHLHSLKIVHRDLKPQNILVSYPKAQRNAPKGAPKKPRLLISDFGLCKTLDDNQSSFKLTTHASPGTCGWRAPELLTLEEENRRPFASPGNTESSGSGSSGTIIMDTATAVQRRATRAIDIFSMGCVFYFILSQGEHPFGDRWHRELNIIHDSHDLSRLDMLGDAGHEAKDLIRSMIDHNPKKRPDATKVMIHPFFWSSEKRLHFLLDVSDRFEVEKDKEKDPNYKSSWIPYLEHGASKVIKKDWIKQLDRGFLEELLGNKRRGYDGEKVLDLLRAIRNKKHHYQDMKPAARASVGSLPGPYLCYFTGRFPDLLLHAYHVIRETGFWEEPVFDSYYTTTASLL</sequence>
<dbReference type="PROSITE" id="PS50011">
    <property type="entry name" value="PROTEIN_KINASE_DOM"/>
    <property type="match status" value="1"/>
</dbReference>
<dbReference type="Pfam" id="PF00069">
    <property type="entry name" value="Pkinase"/>
    <property type="match status" value="2"/>
</dbReference>